<feature type="transmembrane region" description="Helical" evidence="5">
    <location>
        <begin position="524"/>
        <end position="545"/>
    </location>
</feature>
<dbReference type="GO" id="GO:0055085">
    <property type="term" value="P:transmembrane transport"/>
    <property type="evidence" value="ECO:0007669"/>
    <property type="project" value="InterPro"/>
</dbReference>
<dbReference type="Gene3D" id="3.40.190.10">
    <property type="entry name" value="Periplasmic binding protein-like II"/>
    <property type="match status" value="2"/>
</dbReference>
<feature type="transmembrane region" description="Helical" evidence="5">
    <location>
        <begin position="390"/>
        <end position="410"/>
    </location>
</feature>
<evidence type="ECO:0000256" key="4">
    <source>
        <dbReference type="ARBA" id="ARBA00023136"/>
    </source>
</evidence>
<comment type="subcellular location">
    <subcellularLocation>
        <location evidence="5">Cell membrane</location>
        <topology evidence="5">Multi-pass membrane protein</topology>
    </subcellularLocation>
    <subcellularLocation>
        <location evidence="1">Membrane</location>
        <topology evidence="1">Multi-pass membrane protein</topology>
    </subcellularLocation>
</comment>
<evidence type="ECO:0000256" key="5">
    <source>
        <dbReference type="RuleBase" id="RU363032"/>
    </source>
</evidence>
<feature type="domain" description="ABC transmembrane type-1" evidence="7">
    <location>
        <begin position="71"/>
        <end position="273"/>
    </location>
</feature>
<evidence type="ECO:0000256" key="1">
    <source>
        <dbReference type="ARBA" id="ARBA00004141"/>
    </source>
</evidence>
<dbReference type="CDD" id="cd06261">
    <property type="entry name" value="TM_PBP2"/>
    <property type="match status" value="2"/>
</dbReference>
<dbReference type="PANTHER" id="PTHR43496">
    <property type="entry name" value="PROTEIN LPLB"/>
    <property type="match status" value="1"/>
</dbReference>
<evidence type="ECO:0000256" key="3">
    <source>
        <dbReference type="ARBA" id="ARBA00022989"/>
    </source>
</evidence>
<feature type="transmembrane region" description="Helical" evidence="5">
    <location>
        <begin position="422"/>
        <end position="441"/>
    </location>
</feature>
<keyword evidence="3 5" id="KW-1133">Transmembrane helix</keyword>
<dbReference type="GO" id="GO:0005886">
    <property type="term" value="C:plasma membrane"/>
    <property type="evidence" value="ECO:0007669"/>
    <property type="project" value="UniProtKB-SubCell"/>
</dbReference>
<keyword evidence="5" id="KW-0813">Transport</keyword>
<dbReference type="AlphaFoldDB" id="A0A923RQY2"/>
<dbReference type="InterPro" id="IPR000515">
    <property type="entry name" value="MetI-like"/>
</dbReference>
<proteinExistence type="inferred from homology"/>
<dbReference type="Pfam" id="PF00528">
    <property type="entry name" value="BPD_transp_1"/>
    <property type="match status" value="2"/>
</dbReference>
<reference evidence="8" key="1">
    <citation type="submission" date="2020-08" db="EMBL/GenBank/DDBJ databases">
        <title>Genome public.</title>
        <authorList>
            <person name="Liu C."/>
            <person name="Sun Q."/>
        </authorList>
    </citation>
    <scope>NUCLEOTIDE SEQUENCE</scope>
    <source>
        <strain evidence="8">NSJ-55</strain>
    </source>
</reference>
<dbReference type="PROSITE" id="PS50928">
    <property type="entry name" value="ABC_TM1"/>
    <property type="match status" value="2"/>
</dbReference>
<feature type="transmembrane region" description="Helical" evidence="5">
    <location>
        <begin position="78"/>
        <end position="96"/>
    </location>
</feature>
<dbReference type="PANTHER" id="PTHR43496:SF1">
    <property type="entry name" value="POLYGALACTURONAN_RHAMNOGALACTURONAN TRANSPORT SYSTEM PERMEASE PROTEIN YTEP"/>
    <property type="match status" value="1"/>
</dbReference>
<organism evidence="8 9">
    <name type="scientific">Mediterraneibacter hominis</name>
    <dbReference type="NCBI Taxonomy" id="2763054"/>
    <lineage>
        <taxon>Bacteria</taxon>
        <taxon>Bacillati</taxon>
        <taxon>Bacillota</taxon>
        <taxon>Clostridia</taxon>
        <taxon>Lachnospirales</taxon>
        <taxon>Lachnospiraceae</taxon>
        <taxon>Mediterraneibacter</taxon>
    </lineage>
</organism>
<comment type="caution">
    <text evidence="8">The sequence shown here is derived from an EMBL/GenBank/DDBJ whole genome shotgun (WGS) entry which is preliminary data.</text>
</comment>
<dbReference type="Gene3D" id="1.10.3720.10">
    <property type="entry name" value="MetI-like"/>
    <property type="match status" value="2"/>
</dbReference>
<feature type="transmembrane region" description="Helical" evidence="5">
    <location>
        <begin position="300"/>
        <end position="325"/>
    </location>
</feature>
<sequence>MKKEPLKYRIEKLIKAHIELKLIFLAVILLFVFFLAAPILMLLLKSFQSSGGDFWVHYTEVFGQKGFWTAVEHSFCSAGISALVTIVLAFLLAYSIHYTNIPEILKKVIRTGAVLPMLLPTITYGFALIYSFGKQGLITRIFGRQFFDIYGFWGLLIGYVIYTLPVAFLLIHNTMGYIDKKFMTVSKLMGDKGSKTFFIAILRPLLGTLAASYIQSFFLAFTDFGIPASVGGQYEVLASVLYDEMLGSIPDFNKGAVVAMVMLVPSVISIALLHYLEKYNVRYNKISVVENPRNKIRDGICGVVSTAVLAVTAVIFAVIFIVPFVQEWPYQISFTTEHVKAVFDDSILAGVFKNSLLVAVLTACAGSLIAYGAALVTARSKLSKSCKHTVESIALATNTIPGMVIGIAFLLTFSGTSLQNTFLLLILCNVVHYFSTPYLMMKNSLEKMNDSWETTAMLMGDNWFKTIFRVVTPNALPTILEVFSYYFVNAMVTVSAVIFIAGARTMVVTTKIKELQHFAEFNEIFVLSLCILCTNLAAKGIFRLAARWRKKKKEKTGEKEVSGKRVWRAALGAMALVVLIAGGMSFAGARKDTAQEQVIIYSNADDEAITAMKHALDENGYEGRYLLQTFGTSELGGKLMAEGTDIEADLVTMSSFYIDSAQQTNEMFLDLTFDAPTLEETPAYYKPVTSQEGAIFVNTQEMEQLNLPMPESIKDLADPVYKGEISVTDIKSSSTAWLLIQALLSEYEEEEAHAILAGIYENAGPHIEDSGSGPIKKVRSGEVAIGFGLRHQAVADKNDGMPIDYIDPLEGNFSLTESLAVIDKGEETNPLAMEMAECIVKNARAELEKTYPNALYEGEETDAQNQSSYPKKFPEPLTAELLEKHQEFSEDCKP</sequence>
<feature type="transmembrane region" description="Helical" evidence="5">
    <location>
        <begin position="197"/>
        <end position="221"/>
    </location>
</feature>
<feature type="transmembrane region" description="Helical" evidence="5">
    <location>
        <begin position="483"/>
        <end position="504"/>
    </location>
</feature>
<keyword evidence="9" id="KW-1185">Reference proteome</keyword>
<feature type="domain" description="ABC transmembrane type-1" evidence="7">
    <location>
        <begin position="352"/>
        <end position="542"/>
    </location>
</feature>
<evidence type="ECO:0000256" key="2">
    <source>
        <dbReference type="ARBA" id="ARBA00022692"/>
    </source>
</evidence>
<feature type="transmembrane region" description="Helical" evidence="5">
    <location>
        <begin position="150"/>
        <end position="171"/>
    </location>
</feature>
<feature type="transmembrane region" description="Helical" evidence="5">
    <location>
        <begin position="356"/>
        <end position="378"/>
    </location>
</feature>
<evidence type="ECO:0000259" key="7">
    <source>
        <dbReference type="PROSITE" id="PS50928"/>
    </source>
</evidence>
<dbReference type="SUPFAM" id="SSF53850">
    <property type="entry name" value="Periplasmic binding protein-like II"/>
    <property type="match status" value="1"/>
</dbReference>
<feature type="transmembrane region" description="Helical" evidence="5">
    <location>
        <begin position="566"/>
        <end position="587"/>
    </location>
</feature>
<keyword evidence="4 5" id="KW-0472">Membrane</keyword>
<protein>
    <submittedName>
        <fullName evidence="8">ABC transporter permease subunit</fullName>
    </submittedName>
</protein>
<evidence type="ECO:0000256" key="6">
    <source>
        <dbReference type="SAM" id="MobiDB-lite"/>
    </source>
</evidence>
<feature type="transmembrane region" description="Helical" evidence="5">
    <location>
        <begin position="255"/>
        <end position="276"/>
    </location>
</feature>
<accession>A0A923RQY2</accession>
<dbReference type="InterPro" id="IPR035906">
    <property type="entry name" value="MetI-like_sf"/>
</dbReference>
<keyword evidence="2 5" id="KW-0812">Transmembrane</keyword>
<feature type="transmembrane region" description="Helical" evidence="5">
    <location>
        <begin position="108"/>
        <end position="130"/>
    </location>
</feature>
<evidence type="ECO:0000313" key="8">
    <source>
        <dbReference type="EMBL" id="MBC5689133.1"/>
    </source>
</evidence>
<dbReference type="SUPFAM" id="SSF161098">
    <property type="entry name" value="MetI-like"/>
    <property type="match status" value="2"/>
</dbReference>
<dbReference type="EMBL" id="JACOPF010000001">
    <property type="protein sequence ID" value="MBC5689133.1"/>
    <property type="molecule type" value="Genomic_DNA"/>
</dbReference>
<evidence type="ECO:0000313" key="9">
    <source>
        <dbReference type="Proteomes" id="UP000652477"/>
    </source>
</evidence>
<feature type="region of interest" description="Disordered" evidence="6">
    <location>
        <begin position="856"/>
        <end position="894"/>
    </location>
</feature>
<dbReference type="RefSeq" id="WP_186875696.1">
    <property type="nucleotide sequence ID" value="NZ_JACOPF010000001.1"/>
</dbReference>
<feature type="transmembrane region" description="Helical" evidence="5">
    <location>
        <begin position="20"/>
        <end position="44"/>
    </location>
</feature>
<feature type="compositionally biased region" description="Basic and acidic residues" evidence="6">
    <location>
        <begin position="881"/>
        <end position="894"/>
    </location>
</feature>
<dbReference type="Pfam" id="PF13343">
    <property type="entry name" value="SBP_bac_6"/>
    <property type="match status" value="1"/>
</dbReference>
<gene>
    <name evidence="8" type="ORF">H8S37_09365</name>
</gene>
<dbReference type="Proteomes" id="UP000652477">
    <property type="component" value="Unassembled WGS sequence"/>
</dbReference>
<comment type="similarity">
    <text evidence="5">Belongs to the binding-protein-dependent transport system permease family.</text>
</comment>
<name>A0A923RQY2_9FIRM</name>